<evidence type="ECO:0000256" key="8">
    <source>
        <dbReference type="ARBA" id="ARBA00023136"/>
    </source>
</evidence>
<dbReference type="PRINTS" id="PR01264">
    <property type="entry name" value="MECHCHANNEL"/>
</dbReference>
<name>A0A1L7CZI7_9CORY</name>
<sequence>MLAGFRNFLMRGNVIDLAVGVVVGSAFTAIVTAFTDNLLEPLIAAIGGEGSIGLGFLLRKGNPETFVNIGAVITAAVNFLLIAAVVYFLIVVPMNKLEQLRQHRLGTTAEEEVTEADLLTEIRDLLAERTAAGPAGGATADGSGERAE</sequence>
<evidence type="ECO:0000313" key="12">
    <source>
        <dbReference type="Proteomes" id="UP000185469"/>
    </source>
</evidence>
<dbReference type="InterPro" id="IPR001185">
    <property type="entry name" value="MS_channel"/>
</dbReference>
<dbReference type="Pfam" id="PF01741">
    <property type="entry name" value="MscL"/>
    <property type="match status" value="1"/>
</dbReference>
<feature type="transmembrane region" description="Helical" evidence="10">
    <location>
        <begin position="66"/>
        <end position="92"/>
    </location>
</feature>
<comment type="function">
    <text evidence="10">Channel that opens in response to stretch forces in the membrane lipid bilayer. May participate in the regulation of osmotic pressure changes within the cell.</text>
</comment>
<keyword evidence="3 10" id="KW-0813">Transport</keyword>
<comment type="similarity">
    <text evidence="2 10">Belongs to the MscL family.</text>
</comment>
<evidence type="ECO:0000256" key="6">
    <source>
        <dbReference type="ARBA" id="ARBA00022989"/>
    </source>
</evidence>
<dbReference type="InterPro" id="IPR019823">
    <property type="entry name" value="Mechanosensitive_channel_CS"/>
</dbReference>
<keyword evidence="4 10" id="KW-1003">Cell membrane</keyword>
<dbReference type="Gene3D" id="1.10.1200.120">
    <property type="entry name" value="Large-conductance mechanosensitive channel, MscL, domain 1"/>
    <property type="match status" value="1"/>
</dbReference>
<dbReference type="SUPFAM" id="SSF81330">
    <property type="entry name" value="Gated mechanosensitive channel"/>
    <property type="match status" value="1"/>
</dbReference>
<dbReference type="PANTHER" id="PTHR30266">
    <property type="entry name" value="MECHANOSENSITIVE CHANNEL MSCL"/>
    <property type="match status" value="1"/>
</dbReference>
<gene>
    <name evidence="10" type="primary">mscL</name>
    <name evidence="11" type="ORF">CSPHI_09510</name>
</gene>
<dbReference type="STRING" id="1437874.CSPHI_09510"/>
<evidence type="ECO:0000256" key="2">
    <source>
        <dbReference type="ARBA" id="ARBA00007254"/>
    </source>
</evidence>
<feature type="transmembrane region" description="Helical" evidence="10">
    <location>
        <begin position="12"/>
        <end position="34"/>
    </location>
</feature>
<dbReference type="PANTHER" id="PTHR30266:SF2">
    <property type="entry name" value="LARGE-CONDUCTANCE MECHANOSENSITIVE CHANNEL"/>
    <property type="match status" value="1"/>
</dbReference>
<keyword evidence="8 10" id="KW-0472">Membrane</keyword>
<dbReference type="KEGG" id="csph:CSPHI_09510"/>
<dbReference type="InterPro" id="IPR036019">
    <property type="entry name" value="MscL_channel"/>
</dbReference>
<keyword evidence="12" id="KW-1185">Reference proteome</keyword>
<evidence type="ECO:0000256" key="3">
    <source>
        <dbReference type="ARBA" id="ARBA00022448"/>
    </source>
</evidence>
<evidence type="ECO:0000256" key="4">
    <source>
        <dbReference type="ARBA" id="ARBA00022475"/>
    </source>
</evidence>
<evidence type="ECO:0000256" key="5">
    <source>
        <dbReference type="ARBA" id="ARBA00022692"/>
    </source>
</evidence>
<dbReference type="PROSITE" id="PS01327">
    <property type="entry name" value="MSCL"/>
    <property type="match status" value="1"/>
</dbReference>
<accession>A0A1L7CZI7</accession>
<keyword evidence="9 10" id="KW-0407">Ion channel</keyword>
<evidence type="ECO:0000313" key="11">
    <source>
        <dbReference type="EMBL" id="APT91203.1"/>
    </source>
</evidence>
<protein>
    <recommendedName>
        <fullName evidence="10">Large-conductance mechanosensitive channel</fullName>
    </recommendedName>
</protein>
<dbReference type="GO" id="GO:0005886">
    <property type="term" value="C:plasma membrane"/>
    <property type="evidence" value="ECO:0007669"/>
    <property type="project" value="UniProtKB-SubCell"/>
</dbReference>
<evidence type="ECO:0000256" key="7">
    <source>
        <dbReference type="ARBA" id="ARBA00023065"/>
    </source>
</evidence>
<evidence type="ECO:0000256" key="10">
    <source>
        <dbReference type="HAMAP-Rule" id="MF_00115"/>
    </source>
</evidence>
<keyword evidence="5 10" id="KW-0812">Transmembrane</keyword>
<proteinExistence type="inferred from homology"/>
<dbReference type="GO" id="GO:0008381">
    <property type="term" value="F:mechanosensitive monoatomic ion channel activity"/>
    <property type="evidence" value="ECO:0007669"/>
    <property type="project" value="UniProtKB-UniRule"/>
</dbReference>
<comment type="subunit">
    <text evidence="10">Homopentamer.</text>
</comment>
<dbReference type="RefSeq" id="WP_075692729.1">
    <property type="nucleotide sequence ID" value="NZ_CP009248.1"/>
</dbReference>
<reference evidence="11 12" key="1">
    <citation type="submission" date="2014-08" db="EMBL/GenBank/DDBJ databases">
        <title>Complete genome sequence of Corynebacterium sphenisci CECT 5990(T) (=DSM 44792(T)), isolated from healthy wild penguins.</title>
        <authorList>
            <person name="Ruckert C."/>
            <person name="Albersmeier A."/>
            <person name="Winkler A."/>
            <person name="Kalinowski J."/>
        </authorList>
    </citation>
    <scope>NUCLEOTIDE SEQUENCE [LARGE SCALE GENOMIC DNA]</scope>
    <source>
        <strain evidence="11 12">DSM 44792</strain>
    </source>
</reference>
<dbReference type="InterPro" id="IPR037673">
    <property type="entry name" value="MSC/AndL"/>
</dbReference>
<dbReference type="AlphaFoldDB" id="A0A1L7CZI7"/>
<comment type="subcellular location">
    <subcellularLocation>
        <location evidence="1 10">Cell membrane</location>
        <topology evidence="1 10">Multi-pass membrane protein</topology>
    </subcellularLocation>
</comment>
<evidence type="ECO:0000256" key="1">
    <source>
        <dbReference type="ARBA" id="ARBA00004651"/>
    </source>
</evidence>
<dbReference type="NCBIfam" id="TIGR00220">
    <property type="entry name" value="mscL"/>
    <property type="match status" value="1"/>
</dbReference>
<dbReference type="HAMAP" id="MF_00115">
    <property type="entry name" value="MscL"/>
    <property type="match status" value="1"/>
</dbReference>
<dbReference type="OrthoDB" id="9810350at2"/>
<dbReference type="EMBL" id="CP009248">
    <property type="protein sequence ID" value="APT91203.1"/>
    <property type="molecule type" value="Genomic_DNA"/>
</dbReference>
<keyword evidence="6 10" id="KW-1133">Transmembrane helix</keyword>
<dbReference type="Proteomes" id="UP000185469">
    <property type="component" value="Chromosome"/>
</dbReference>
<evidence type="ECO:0000256" key="9">
    <source>
        <dbReference type="ARBA" id="ARBA00023303"/>
    </source>
</evidence>
<keyword evidence="7 10" id="KW-0406">Ion transport</keyword>
<organism evidence="11 12">
    <name type="scientific">Corynebacterium sphenisci DSM 44792</name>
    <dbReference type="NCBI Taxonomy" id="1437874"/>
    <lineage>
        <taxon>Bacteria</taxon>
        <taxon>Bacillati</taxon>
        <taxon>Actinomycetota</taxon>
        <taxon>Actinomycetes</taxon>
        <taxon>Mycobacteriales</taxon>
        <taxon>Corynebacteriaceae</taxon>
        <taxon>Corynebacterium</taxon>
    </lineage>
</organism>